<dbReference type="GO" id="GO:0003978">
    <property type="term" value="F:UDP-glucose 4-epimerase activity"/>
    <property type="evidence" value="ECO:0007669"/>
    <property type="project" value="UniProtKB-EC"/>
</dbReference>
<evidence type="ECO:0000256" key="5">
    <source>
        <dbReference type="ARBA" id="ARBA00013189"/>
    </source>
</evidence>
<dbReference type="Proteomes" id="UP000695264">
    <property type="component" value="Unassembled WGS sequence"/>
</dbReference>
<dbReference type="SUPFAM" id="SSF51735">
    <property type="entry name" value="NAD(P)-binding Rossmann-fold domains"/>
    <property type="match status" value="1"/>
</dbReference>
<evidence type="ECO:0000256" key="3">
    <source>
        <dbReference type="ARBA" id="ARBA00004947"/>
    </source>
</evidence>
<protein>
    <recommendedName>
        <fullName evidence="6 10">UDP-glucose 4-epimerase</fullName>
        <ecNumber evidence="5 10">5.1.3.2</ecNumber>
    </recommendedName>
</protein>
<dbReference type="PANTHER" id="PTHR43725">
    <property type="entry name" value="UDP-GLUCOSE 4-EPIMERASE"/>
    <property type="match status" value="1"/>
</dbReference>
<dbReference type="NCBIfam" id="TIGR01179">
    <property type="entry name" value="galE"/>
    <property type="match status" value="1"/>
</dbReference>
<evidence type="ECO:0000256" key="10">
    <source>
        <dbReference type="RuleBase" id="RU366046"/>
    </source>
</evidence>
<comment type="catalytic activity">
    <reaction evidence="1 10">
        <text>UDP-alpha-D-glucose = UDP-alpha-D-galactose</text>
        <dbReference type="Rhea" id="RHEA:22168"/>
        <dbReference type="ChEBI" id="CHEBI:58885"/>
        <dbReference type="ChEBI" id="CHEBI:66914"/>
        <dbReference type="EC" id="5.1.3.2"/>
    </reaction>
</comment>
<name>A0ABX1C277_9ACTN</name>
<dbReference type="EC" id="5.1.3.2" evidence="5 10"/>
<evidence type="ECO:0000256" key="2">
    <source>
        <dbReference type="ARBA" id="ARBA00001911"/>
    </source>
</evidence>
<proteinExistence type="inferred from homology"/>
<sequence length="373" mass="38606">MNARTTGDSGPGPAASAEPAGERGGEPGETRGYLVTGGAGYVGSAVAARLLAAGHRVTVLDDLSTGHRAAVPAGAEFVEARVQDLTAPDAPLRLAGAGGGPPRFDGVLHFAAFSQVGESVADPEKYWRNNVGGTMELLTALRASGVRRLVFSSTAACYGEPESIPVTETGRTAPTSPYGASKLAVDQMIAGECAAHGLAAVSLRYFNVAGAHRAPGGTLHGERHDPESHLIPLVLQVALGRRESVAVYGEDYPTPDGTCVRDYIHVSDLAEAHLLALESAVPGEHLVCNLGNGNGFSVREVIETVRRVTGRPVPVRAAPRRPGDPAVLVASAERARHRLGWKPARPELAGIVADAWEFARRPAGDGPADGTGA</sequence>
<evidence type="ECO:0000256" key="8">
    <source>
        <dbReference type="ARBA" id="ARBA00023235"/>
    </source>
</evidence>
<evidence type="ECO:0000256" key="4">
    <source>
        <dbReference type="ARBA" id="ARBA00007637"/>
    </source>
</evidence>
<evidence type="ECO:0000256" key="7">
    <source>
        <dbReference type="ARBA" id="ARBA00023027"/>
    </source>
</evidence>
<evidence type="ECO:0000313" key="13">
    <source>
        <dbReference type="EMBL" id="NJQ03951.1"/>
    </source>
</evidence>
<dbReference type="InterPro" id="IPR005886">
    <property type="entry name" value="UDP_G4E"/>
</dbReference>
<comment type="caution">
    <text evidence="13">The sequence shown here is derived from an EMBL/GenBank/DDBJ whole genome shotgun (WGS) entry which is preliminary data.</text>
</comment>
<gene>
    <name evidence="13" type="primary">galE</name>
    <name evidence="13" type="ORF">HCK00_26445</name>
</gene>
<keyword evidence="9 10" id="KW-0119">Carbohydrate metabolism</keyword>
<evidence type="ECO:0000256" key="1">
    <source>
        <dbReference type="ARBA" id="ARBA00000083"/>
    </source>
</evidence>
<keyword evidence="8 10" id="KW-0413">Isomerase</keyword>
<organism evidence="13 14">
    <name type="scientific">Streptomyces zingiberis</name>
    <dbReference type="NCBI Taxonomy" id="2053010"/>
    <lineage>
        <taxon>Bacteria</taxon>
        <taxon>Bacillati</taxon>
        <taxon>Actinomycetota</taxon>
        <taxon>Actinomycetes</taxon>
        <taxon>Kitasatosporales</taxon>
        <taxon>Streptomycetaceae</taxon>
        <taxon>Streptomyces</taxon>
    </lineage>
</organism>
<dbReference type="InterPro" id="IPR001509">
    <property type="entry name" value="Epimerase_deHydtase"/>
</dbReference>
<reference evidence="13 14" key="1">
    <citation type="submission" date="2020-03" db="EMBL/GenBank/DDBJ databases">
        <title>WGS of actinomycetes isolated from Thailand.</title>
        <authorList>
            <person name="Thawai C."/>
        </authorList>
    </citation>
    <scope>NUCLEOTIDE SEQUENCE [LARGE SCALE GENOMIC DNA]</scope>
    <source>
        <strain evidence="13 14">PLAI 1-29</strain>
    </source>
</reference>
<evidence type="ECO:0000313" key="14">
    <source>
        <dbReference type="Proteomes" id="UP000695264"/>
    </source>
</evidence>
<comment type="cofactor">
    <cofactor evidence="2 10">
        <name>NAD(+)</name>
        <dbReference type="ChEBI" id="CHEBI:57540"/>
    </cofactor>
</comment>
<evidence type="ECO:0000256" key="11">
    <source>
        <dbReference type="SAM" id="MobiDB-lite"/>
    </source>
</evidence>
<feature type="region of interest" description="Disordered" evidence="11">
    <location>
        <begin position="1"/>
        <end position="32"/>
    </location>
</feature>
<keyword evidence="14" id="KW-1185">Reference proteome</keyword>
<feature type="compositionally biased region" description="Low complexity" evidence="11">
    <location>
        <begin position="1"/>
        <end position="19"/>
    </location>
</feature>
<comment type="pathway">
    <text evidence="3 10">Carbohydrate metabolism; galactose metabolism.</text>
</comment>
<feature type="domain" description="NAD-dependent epimerase/dehydratase" evidence="12">
    <location>
        <begin position="34"/>
        <end position="286"/>
    </location>
</feature>
<evidence type="ECO:0000256" key="9">
    <source>
        <dbReference type="ARBA" id="ARBA00023277"/>
    </source>
</evidence>
<comment type="similarity">
    <text evidence="4 10">Belongs to the NAD(P)-dependent epimerase/dehydratase family.</text>
</comment>
<accession>A0ABX1C277</accession>
<dbReference type="Gene3D" id="3.40.50.720">
    <property type="entry name" value="NAD(P)-binding Rossmann-like Domain"/>
    <property type="match status" value="1"/>
</dbReference>
<comment type="subunit">
    <text evidence="10">Homodimer.</text>
</comment>
<dbReference type="PANTHER" id="PTHR43725:SF53">
    <property type="entry name" value="UDP-ARABINOSE 4-EPIMERASE 1"/>
    <property type="match status" value="1"/>
</dbReference>
<dbReference type="InterPro" id="IPR036291">
    <property type="entry name" value="NAD(P)-bd_dom_sf"/>
</dbReference>
<dbReference type="EMBL" id="JAATEN010000036">
    <property type="protein sequence ID" value="NJQ03951.1"/>
    <property type="molecule type" value="Genomic_DNA"/>
</dbReference>
<dbReference type="Gene3D" id="3.90.25.10">
    <property type="entry name" value="UDP-galactose 4-epimerase, domain 1"/>
    <property type="match status" value="1"/>
</dbReference>
<dbReference type="Pfam" id="PF01370">
    <property type="entry name" value="Epimerase"/>
    <property type="match status" value="1"/>
</dbReference>
<dbReference type="CDD" id="cd05247">
    <property type="entry name" value="UDP_G4E_1_SDR_e"/>
    <property type="match status" value="1"/>
</dbReference>
<keyword evidence="7 10" id="KW-0520">NAD</keyword>
<evidence type="ECO:0000259" key="12">
    <source>
        <dbReference type="Pfam" id="PF01370"/>
    </source>
</evidence>
<feature type="compositionally biased region" description="Basic and acidic residues" evidence="11">
    <location>
        <begin position="20"/>
        <end position="29"/>
    </location>
</feature>
<evidence type="ECO:0000256" key="6">
    <source>
        <dbReference type="ARBA" id="ARBA00018569"/>
    </source>
</evidence>